<comment type="subcellular location">
    <subcellularLocation>
        <location evidence="2">Cell membrane</location>
    </subcellularLocation>
    <subcellularLocation>
        <location evidence="1">Nucleus</location>
    </subcellularLocation>
</comment>
<keyword evidence="13" id="KW-1185">Reference proteome</keyword>
<protein>
    <submittedName>
        <fullName evidence="14">Protein C2-DOMAIN ABA-RELATED 11-like isoform X1</fullName>
    </submittedName>
</protein>
<dbReference type="InterPro" id="IPR035892">
    <property type="entry name" value="C2_domain_sf"/>
</dbReference>
<evidence type="ECO:0000256" key="2">
    <source>
        <dbReference type="ARBA" id="ARBA00004236"/>
    </source>
</evidence>
<dbReference type="PANTHER" id="PTHR45933">
    <property type="entry name" value="PROTEIN C2-DOMAIN ABA-RELATED 4"/>
    <property type="match status" value="1"/>
</dbReference>
<dbReference type="GO" id="GO:0005096">
    <property type="term" value="F:GTPase activator activity"/>
    <property type="evidence" value="ECO:0007669"/>
    <property type="project" value="UniProtKB-KW"/>
</dbReference>
<dbReference type="GO" id="GO:0009738">
    <property type="term" value="P:abscisic acid-activated signaling pathway"/>
    <property type="evidence" value="ECO:0007669"/>
    <property type="project" value="UniProtKB-KW"/>
</dbReference>
<dbReference type="CDD" id="cd04038">
    <property type="entry name" value="C2_ArfGAP"/>
    <property type="match status" value="1"/>
</dbReference>
<keyword evidence="10" id="KW-0539">Nucleus</keyword>
<dbReference type="GO" id="GO:0005634">
    <property type="term" value="C:nucleus"/>
    <property type="evidence" value="ECO:0007669"/>
    <property type="project" value="UniProtKB-SubCell"/>
</dbReference>
<dbReference type="OrthoDB" id="270970at2759"/>
<evidence type="ECO:0000256" key="10">
    <source>
        <dbReference type="ARBA" id="ARBA00023242"/>
    </source>
</evidence>
<evidence type="ECO:0000256" key="11">
    <source>
        <dbReference type="ARBA" id="ARBA00024037"/>
    </source>
</evidence>
<keyword evidence="3" id="KW-0343">GTPase activation</keyword>
<evidence type="ECO:0000313" key="13">
    <source>
        <dbReference type="Proteomes" id="UP000228380"/>
    </source>
</evidence>
<dbReference type="Gene3D" id="2.60.40.150">
    <property type="entry name" value="C2 domain"/>
    <property type="match status" value="1"/>
</dbReference>
<organism evidence="13 14">
    <name type="scientific">Phoenix dactylifera</name>
    <name type="common">Date palm</name>
    <dbReference type="NCBI Taxonomy" id="42345"/>
    <lineage>
        <taxon>Eukaryota</taxon>
        <taxon>Viridiplantae</taxon>
        <taxon>Streptophyta</taxon>
        <taxon>Embryophyta</taxon>
        <taxon>Tracheophyta</taxon>
        <taxon>Spermatophyta</taxon>
        <taxon>Magnoliopsida</taxon>
        <taxon>Liliopsida</taxon>
        <taxon>Arecaceae</taxon>
        <taxon>Coryphoideae</taxon>
        <taxon>Phoeniceae</taxon>
        <taxon>Phoenix</taxon>
    </lineage>
</organism>
<proteinExistence type="inferred from homology"/>
<dbReference type="RefSeq" id="XP_017696293.1">
    <property type="nucleotide sequence ID" value="XM_017840804.3"/>
</dbReference>
<dbReference type="GO" id="GO:0046872">
    <property type="term" value="F:metal ion binding"/>
    <property type="evidence" value="ECO:0007669"/>
    <property type="project" value="UniProtKB-KW"/>
</dbReference>
<keyword evidence="4" id="KW-1003">Cell membrane</keyword>
<dbReference type="Proteomes" id="UP000228380">
    <property type="component" value="Chromosome 1"/>
</dbReference>
<dbReference type="InterPro" id="IPR000008">
    <property type="entry name" value="C2_dom"/>
</dbReference>
<evidence type="ECO:0000313" key="14">
    <source>
        <dbReference type="RefSeq" id="XP_017696293.1"/>
    </source>
</evidence>
<evidence type="ECO:0000256" key="3">
    <source>
        <dbReference type="ARBA" id="ARBA00022468"/>
    </source>
</evidence>
<comment type="similarity">
    <text evidence="11">Belongs to the plant CAR protein family.</text>
</comment>
<dbReference type="GeneID" id="103698074"/>
<feature type="domain" description="C2" evidence="12">
    <location>
        <begin position="59"/>
        <end position="178"/>
    </location>
</feature>
<name>A0A8B7MSV1_PHODC</name>
<evidence type="ECO:0000256" key="5">
    <source>
        <dbReference type="ARBA" id="ARBA00022682"/>
    </source>
</evidence>
<keyword evidence="7" id="KW-0106">Calcium</keyword>
<keyword evidence="8" id="KW-0446">Lipid-binding</keyword>
<evidence type="ECO:0000259" key="12">
    <source>
        <dbReference type="PROSITE" id="PS50004"/>
    </source>
</evidence>
<dbReference type="InterPro" id="IPR044562">
    <property type="entry name" value="CAR1-11"/>
</dbReference>
<accession>A0A8B7MSV1</accession>
<gene>
    <name evidence="14" type="primary">LOC103698074</name>
</gene>
<evidence type="ECO:0000256" key="8">
    <source>
        <dbReference type="ARBA" id="ARBA00023121"/>
    </source>
</evidence>
<dbReference type="GO" id="GO:0005886">
    <property type="term" value="C:plasma membrane"/>
    <property type="evidence" value="ECO:0007669"/>
    <property type="project" value="UniProtKB-SubCell"/>
</dbReference>
<dbReference type="SUPFAM" id="SSF49562">
    <property type="entry name" value="C2 domain (Calcium/lipid-binding domain, CaLB)"/>
    <property type="match status" value="1"/>
</dbReference>
<evidence type="ECO:0000256" key="7">
    <source>
        <dbReference type="ARBA" id="ARBA00022837"/>
    </source>
</evidence>
<reference evidence="14" key="2">
    <citation type="submission" date="2025-08" db="UniProtKB">
        <authorList>
            <consortium name="RefSeq"/>
        </authorList>
    </citation>
    <scope>IDENTIFICATION</scope>
    <source>
        <tissue evidence="14">Young leaves</tissue>
    </source>
</reference>
<keyword evidence="6" id="KW-0479">Metal-binding</keyword>
<evidence type="ECO:0000256" key="6">
    <source>
        <dbReference type="ARBA" id="ARBA00022723"/>
    </source>
</evidence>
<dbReference type="Pfam" id="PF00168">
    <property type="entry name" value="C2"/>
    <property type="match status" value="1"/>
</dbReference>
<reference evidence="13" key="1">
    <citation type="journal article" date="2019" name="Nat. Commun.">
        <title>Genome-wide association mapping of date palm fruit traits.</title>
        <authorList>
            <person name="Hazzouri K.M."/>
            <person name="Gros-Balthazard M."/>
            <person name="Flowers J.M."/>
            <person name="Copetti D."/>
            <person name="Lemansour A."/>
            <person name="Lebrun M."/>
            <person name="Masmoudi K."/>
            <person name="Ferrand S."/>
            <person name="Dhar M.I."/>
            <person name="Fresquez Z.A."/>
            <person name="Rosas U."/>
            <person name="Zhang J."/>
            <person name="Talag J."/>
            <person name="Lee S."/>
            <person name="Kudrna D."/>
            <person name="Powell R.F."/>
            <person name="Leitch I.J."/>
            <person name="Krueger R.R."/>
            <person name="Wing R.A."/>
            <person name="Amiri K.M.A."/>
            <person name="Purugganan M.D."/>
        </authorList>
    </citation>
    <scope>NUCLEOTIDE SEQUENCE [LARGE SCALE GENOMIC DNA]</scope>
    <source>
        <strain evidence="13">cv. Khalas</strain>
    </source>
</reference>
<keyword evidence="5" id="KW-0938">Abscisic acid signaling pathway</keyword>
<dbReference type="PROSITE" id="PS50004">
    <property type="entry name" value="C2"/>
    <property type="match status" value="1"/>
</dbReference>
<dbReference type="SMART" id="SM00239">
    <property type="entry name" value="C2"/>
    <property type="match status" value="1"/>
</dbReference>
<dbReference type="GO" id="GO:0008289">
    <property type="term" value="F:lipid binding"/>
    <property type="evidence" value="ECO:0007669"/>
    <property type="project" value="UniProtKB-KW"/>
</dbReference>
<sequence>MTSFRRRMWQRKSRSCQKSTSREGFSVRWSSEVVFCFLSPFFSHLSWFCLKSIAEGGLAVGEILAKVESLGRRGNMEENVGLLKVIIVQGRNLAIRDFLSSDPYVVVGVGNQTAKTKVINSCLNPVWNEELTFSMKEPLGVLKLEVFDRDRFKSDDRMGHAFLDLQPLVSASKLKRALKLTTGETTLRKVAPNSENCLLADSFVTHMNGEIVLDVHLKLRDVESGELYVTVKWINHLTTTSGGKAG</sequence>
<dbReference type="PANTHER" id="PTHR45933:SF6">
    <property type="entry name" value="PROTEIN C2-DOMAIN ABA-RELATED 11"/>
    <property type="match status" value="1"/>
</dbReference>
<evidence type="ECO:0000256" key="1">
    <source>
        <dbReference type="ARBA" id="ARBA00004123"/>
    </source>
</evidence>
<keyword evidence="9" id="KW-0472">Membrane</keyword>
<dbReference type="AlphaFoldDB" id="A0A8B7MSV1"/>
<evidence type="ECO:0000256" key="9">
    <source>
        <dbReference type="ARBA" id="ARBA00023136"/>
    </source>
</evidence>
<evidence type="ECO:0000256" key="4">
    <source>
        <dbReference type="ARBA" id="ARBA00022475"/>
    </source>
</evidence>